<dbReference type="InterPro" id="IPR001173">
    <property type="entry name" value="Glyco_trans_2-like"/>
</dbReference>
<evidence type="ECO:0000313" key="3">
    <source>
        <dbReference type="Proteomes" id="UP001597079"/>
    </source>
</evidence>
<keyword evidence="3" id="KW-1185">Reference proteome</keyword>
<dbReference type="RefSeq" id="WP_377943158.1">
    <property type="nucleotide sequence ID" value="NZ_JBHUCX010000028.1"/>
</dbReference>
<dbReference type="CDD" id="cd02511">
    <property type="entry name" value="Beta4Glucosyltransferase"/>
    <property type="match status" value="1"/>
</dbReference>
<keyword evidence="2" id="KW-0328">Glycosyltransferase</keyword>
<accession>A0ABW4JFV9</accession>
<dbReference type="Pfam" id="PF00535">
    <property type="entry name" value="Glycos_transf_2"/>
    <property type="match status" value="1"/>
</dbReference>
<dbReference type="PANTHER" id="PTHR43630">
    <property type="entry name" value="POLY-BETA-1,6-N-ACETYL-D-GLUCOSAMINE SYNTHASE"/>
    <property type="match status" value="1"/>
</dbReference>
<dbReference type="EC" id="2.4.-.-" evidence="2"/>
<comment type="caution">
    <text evidence="2">The sequence shown here is derived from an EMBL/GenBank/DDBJ whole genome shotgun (WGS) entry which is preliminary data.</text>
</comment>
<gene>
    <name evidence="2" type="ORF">ACFSB2_11315</name>
</gene>
<evidence type="ECO:0000313" key="2">
    <source>
        <dbReference type="EMBL" id="MFD1675284.1"/>
    </source>
</evidence>
<dbReference type="SUPFAM" id="SSF48452">
    <property type="entry name" value="TPR-like"/>
    <property type="match status" value="1"/>
</dbReference>
<proteinExistence type="predicted"/>
<organism evidence="2 3">
    <name type="scientific">Alicyclobacillus fodiniaquatilis</name>
    <dbReference type="NCBI Taxonomy" id="1661150"/>
    <lineage>
        <taxon>Bacteria</taxon>
        <taxon>Bacillati</taxon>
        <taxon>Bacillota</taxon>
        <taxon>Bacilli</taxon>
        <taxon>Bacillales</taxon>
        <taxon>Alicyclobacillaceae</taxon>
        <taxon>Alicyclobacillus</taxon>
    </lineage>
</organism>
<dbReference type="EMBL" id="JBHUCX010000028">
    <property type="protein sequence ID" value="MFD1675284.1"/>
    <property type="molecule type" value="Genomic_DNA"/>
</dbReference>
<evidence type="ECO:0000259" key="1">
    <source>
        <dbReference type="Pfam" id="PF00535"/>
    </source>
</evidence>
<sequence length="355" mass="41199">MAVTISLCFICKNEEKTLGKCLDTVGHLVDEVIVVDTGSTDDTKRIAATYGCKIYDFEWIDDFAAARNYAFSKATSDYIFWLDADDVLLEADREKFSKLKETLDTSVDAVSMAYALTSDVSGRRNRLVNRKRGFRWIGAVHEYLEVWGNIIASDVVVTHNRVHKISDRNLNIFEQRWSVGLPFSPRDLYYFANELSDNKQYARAREFYQRFLDTSAGWVEDVIAACGRMSECYAAEGDMGQAVEWALRSFRYDTPRAEQCCRLGYYFLEQNRLKDAVYWYTVASQLKIPKDHMAILLQQCWTWLPHLQLAVCFDRMGDYQSAYHHNEIALSFCPNDERMLANRTYFLQQRQVKQS</sequence>
<protein>
    <submittedName>
        <fullName evidence="2">Glycosyltransferase</fullName>
        <ecNumber evidence="2">2.4.-.-</ecNumber>
    </submittedName>
</protein>
<dbReference type="Gene3D" id="3.90.550.10">
    <property type="entry name" value="Spore Coat Polysaccharide Biosynthesis Protein SpsA, Chain A"/>
    <property type="match status" value="1"/>
</dbReference>
<dbReference type="PANTHER" id="PTHR43630:SF2">
    <property type="entry name" value="GLYCOSYLTRANSFERASE"/>
    <property type="match status" value="1"/>
</dbReference>
<dbReference type="GO" id="GO:0016757">
    <property type="term" value="F:glycosyltransferase activity"/>
    <property type="evidence" value="ECO:0007669"/>
    <property type="project" value="UniProtKB-KW"/>
</dbReference>
<dbReference type="SUPFAM" id="SSF53448">
    <property type="entry name" value="Nucleotide-diphospho-sugar transferases"/>
    <property type="match status" value="1"/>
</dbReference>
<feature type="domain" description="Glycosyltransferase 2-like" evidence="1">
    <location>
        <begin position="6"/>
        <end position="127"/>
    </location>
</feature>
<name>A0ABW4JFV9_9BACL</name>
<dbReference type="InterPro" id="IPR011990">
    <property type="entry name" value="TPR-like_helical_dom_sf"/>
</dbReference>
<reference evidence="3" key="1">
    <citation type="journal article" date="2019" name="Int. J. Syst. Evol. Microbiol.">
        <title>The Global Catalogue of Microorganisms (GCM) 10K type strain sequencing project: providing services to taxonomists for standard genome sequencing and annotation.</title>
        <authorList>
            <consortium name="The Broad Institute Genomics Platform"/>
            <consortium name="The Broad Institute Genome Sequencing Center for Infectious Disease"/>
            <person name="Wu L."/>
            <person name="Ma J."/>
        </authorList>
    </citation>
    <scope>NUCLEOTIDE SEQUENCE [LARGE SCALE GENOMIC DNA]</scope>
    <source>
        <strain evidence="3">CGMCC 1.12286</strain>
    </source>
</reference>
<dbReference type="Proteomes" id="UP001597079">
    <property type="component" value="Unassembled WGS sequence"/>
</dbReference>
<dbReference type="Gene3D" id="1.25.40.10">
    <property type="entry name" value="Tetratricopeptide repeat domain"/>
    <property type="match status" value="1"/>
</dbReference>
<keyword evidence="2" id="KW-0808">Transferase</keyword>
<dbReference type="InterPro" id="IPR029044">
    <property type="entry name" value="Nucleotide-diphossugar_trans"/>
</dbReference>